<dbReference type="Proteomes" id="UP000032024">
    <property type="component" value="Chromosome"/>
</dbReference>
<evidence type="ECO:0000313" key="2">
    <source>
        <dbReference type="Proteomes" id="UP000032024"/>
    </source>
</evidence>
<reference evidence="2" key="1">
    <citation type="submission" date="2015-01" db="EMBL/GenBank/DDBJ databases">
        <title>Comparative genome analysis of Bacillus coagulans HM-08, Clostridium butyricum HM-68, Bacillus subtilis HM-66 and Bacillus paralicheniformis BL-09.</title>
        <authorList>
            <person name="Zhang H."/>
        </authorList>
    </citation>
    <scope>NUCLEOTIDE SEQUENCE [LARGE SCALE GENOMIC DNA]</scope>
    <source>
        <strain evidence="2">HM-08</strain>
    </source>
</reference>
<evidence type="ECO:0000313" key="1">
    <source>
        <dbReference type="EMBL" id="AJO24733.1"/>
    </source>
</evidence>
<gene>
    <name evidence="1" type="ORF">SB48_HM08orf06249</name>
</gene>
<dbReference type="EMBL" id="CP010525">
    <property type="protein sequence ID" value="AJO24733.1"/>
    <property type="molecule type" value="Genomic_DNA"/>
</dbReference>
<name>A0AAN0WE08_HEYCO</name>
<proteinExistence type="predicted"/>
<accession>A0AAN0WE08</accession>
<sequence length="52" mass="5548">MAMKLEIPTNEVAVKKRERGPNRSISFPTTGCPMAVARYKAATSHAVSEGGT</sequence>
<keyword evidence="2" id="KW-1185">Reference proteome</keyword>
<organism evidence="1 2">
    <name type="scientific">Heyndrickxia coagulans</name>
    <name type="common">Weizmannia coagulans</name>
    <dbReference type="NCBI Taxonomy" id="1398"/>
    <lineage>
        <taxon>Bacteria</taxon>
        <taxon>Bacillati</taxon>
        <taxon>Bacillota</taxon>
        <taxon>Bacilli</taxon>
        <taxon>Bacillales</taxon>
        <taxon>Bacillaceae</taxon>
        <taxon>Heyndrickxia</taxon>
    </lineage>
</organism>
<dbReference type="AlphaFoldDB" id="A0AAN0WE08"/>
<protein>
    <submittedName>
        <fullName evidence="1">Uncharacterized protein</fullName>
    </submittedName>
</protein>